<dbReference type="PANTHER" id="PTHR10151:SF120">
    <property type="entry name" value="BIS(5'-ADENOSYL)-TRIPHOSPHATASE"/>
    <property type="match status" value="1"/>
</dbReference>
<name>A0A9X9S4N5_METOG</name>
<dbReference type="Proteomes" id="UP001163096">
    <property type="component" value="Chromosome"/>
</dbReference>
<sequence>MSVKVLAIGIDALDPILLKKFLPELPNFKKLIDNGAFPEYKAIFPYDSVPLWTSIYTGLDPANHGVLKTSKSFEKSIINVQSIEGKTFWDIASQNGKKVCIINPFVAYPPWEVNGIMVSGPVGFDGDAKTFPEHLGLNQNLPKLGGVHTKYPLENELDEFYREIYSITQNQFKYAINQLRSQDWDLGFVCFTTLDSIKHFFWRFYDEKDPTYPGNNKYENVILDYYKLFDHIISEFVKIESNFIMVFSDHGHQMRSTQLVNINEILRKNGFLITNNNNSDFSNIYIQGKLKSKVLDIIYATSLDSLALKISRHFPCVSKKIQKSDYSINYIKSKAYTSDLVGMNPCGGINLNIEQINDADYEPLRENIIACIKNELNSRERKYLKWICKRDDVYCGPHLSDLPDILFELNDGYGVNWDIYTELVTNCYAHRLISGGHKQNATFIVGGKDHEKLVGINERTITSLDIAPIILNLLEVSNDGKFGSKNI</sequence>
<protein>
    <submittedName>
        <fullName evidence="1">Alkaline phosphatase family protein</fullName>
    </submittedName>
</protein>
<dbReference type="GeneID" id="76835544"/>
<keyword evidence="2" id="KW-1185">Reference proteome</keyword>
<dbReference type="EMBL" id="CP113361">
    <property type="protein sequence ID" value="WAI00845.1"/>
    <property type="molecule type" value="Genomic_DNA"/>
</dbReference>
<dbReference type="GO" id="GO:0016787">
    <property type="term" value="F:hydrolase activity"/>
    <property type="evidence" value="ECO:0007669"/>
    <property type="project" value="UniProtKB-ARBA"/>
</dbReference>
<dbReference type="PANTHER" id="PTHR10151">
    <property type="entry name" value="ECTONUCLEOTIDE PYROPHOSPHATASE/PHOSPHODIESTERASE"/>
    <property type="match status" value="1"/>
</dbReference>
<gene>
    <name evidence="1" type="ORF">OU421_10540</name>
</gene>
<dbReference type="Pfam" id="PF01663">
    <property type="entry name" value="Phosphodiest"/>
    <property type="match status" value="1"/>
</dbReference>
<proteinExistence type="predicted"/>
<dbReference type="KEGG" id="mou:OU421_10540"/>
<evidence type="ECO:0000313" key="1">
    <source>
        <dbReference type="EMBL" id="WAI00845.1"/>
    </source>
</evidence>
<dbReference type="InterPro" id="IPR017850">
    <property type="entry name" value="Alkaline_phosphatase_core_sf"/>
</dbReference>
<reference evidence="1" key="1">
    <citation type="submission" date="2022-11" db="EMBL/GenBank/DDBJ databases">
        <title>Complete genome sequence of Methanogenium organophilum DSM 3596.</title>
        <authorList>
            <person name="Chen S.-C."/>
            <person name="Lai S.-J."/>
            <person name="You Y.-T."/>
        </authorList>
    </citation>
    <scope>NUCLEOTIDE SEQUENCE</scope>
    <source>
        <strain evidence="1">DSM 3596</strain>
    </source>
</reference>
<evidence type="ECO:0000313" key="2">
    <source>
        <dbReference type="Proteomes" id="UP001163096"/>
    </source>
</evidence>
<dbReference type="RefSeq" id="WP_268186050.1">
    <property type="nucleotide sequence ID" value="NZ_CP113361.1"/>
</dbReference>
<organism evidence="1 2">
    <name type="scientific">Methanogenium organophilum</name>
    <dbReference type="NCBI Taxonomy" id="2199"/>
    <lineage>
        <taxon>Archaea</taxon>
        <taxon>Methanobacteriati</taxon>
        <taxon>Methanobacteriota</taxon>
        <taxon>Stenosarchaea group</taxon>
        <taxon>Methanomicrobia</taxon>
        <taxon>Methanomicrobiales</taxon>
        <taxon>Methanomicrobiaceae</taxon>
        <taxon>Methanogenium</taxon>
    </lineage>
</organism>
<dbReference type="Gene3D" id="3.40.720.10">
    <property type="entry name" value="Alkaline Phosphatase, subunit A"/>
    <property type="match status" value="1"/>
</dbReference>
<dbReference type="SUPFAM" id="SSF53649">
    <property type="entry name" value="Alkaline phosphatase-like"/>
    <property type="match status" value="1"/>
</dbReference>
<dbReference type="AlphaFoldDB" id="A0A9X9S4N5"/>
<dbReference type="InterPro" id="IPR002591">
    <property type="entry name" value="Phosphodiest/P_Trfase"/>
</dbReference>
<accession>A0A9X9S4N5</accession>